<evidence type="ECO:0000313" key="1">
    <source>
        <dbReference type="EMBL" id="SHI22763.1"/>
    </source>
</evidence>
<accession>A0A1M5ZFV3</accession>
<dbReference type="RefSeq" id="WP_067662459.1">
    <property type="nucleotide sequence ID" value="NZ_FQXG01000011.1"/>
</dbReference>
<protein>
    <recommendedName>
        <fullName evidence="3">Maltose operon substrate-binding protein (MalM)</fullName>
    </recommendedName>
</protein>
<proteinExistence type="predicted"/>
<evidence type="ECO:0008006" key="3">
    <source>
        <dbReference type="Google" id="ProtNLM"/>
    </source>
</evidence>
<name>A0A1M5ZFV3_9GAMM</name>
<dbReference type="PROSITE" id="PS51257">
    <property type="entry name" value="PROKAR_LIPOPROTEIN"/>
    <property type="match status" value="1"/>
</dbReference>
<dbReference type="AlphaFoldDB" id="A0A1M5ZFV3"/>
<reference evidence="1 2" key="1">
    <citation type="submission" date="2016-11" db="EMBL/GenBank/DDBJ databases">
        <authorList>
            <person name="Jaros S."/>
            <person name="Januszkiewicz K."/>
            <person name="Wedrychowicz H."/>
        </authorList>
    </citation>
    <scope>NUCLEOTIDE SEQUENCE [LARGE SCALE GENOMIC DNA]</scope>
    <source>
        <strain evidence="1 2">DSM 16917</strain>
    </source>
</reference>
<dbReference type="EMBL" id="FQXG01000011">
    <property type="protein sequence ID" value="SHI22763.1"/>
    <property type="molecule type" value="Genomic_DNA"/>
</dbReference>
<evidence type="ECO:0000313" key="2">
    <source>
        <dbReference type="Proteomes" id="UP000184268"/>
    </source>
</evidence>
<organism evidence="1 2">
    <name type="scientific">Ferrimonas marina</name>
    <dbReference type="NCBI Taxonomy" id="299255"/>
    <lineage>
        <taxon>Bacteria</taxon>
        <taxon>Pseudomonadati</taxon>
        <taxon>Pseudomonadota</taxon>
        <taxon>Gammaproteobacteria</taxon>
        <taxon>Alteromonadales</taxon>
        <taxon>Ferrimonadaceae</taxon>
        <taxon>Ferrimonas</taxon>
    </lineage>
</organism>
<sequence>MKYNALLAAALIVLTGCATPPEQQRHALMAEPVCCSHFAELTMLQPDFTKALKLEMGPGLSVYEYEGERSYAVAMELPDMTDHYFMLKSYVRGLHKRQYFDPVLFELNADRQLIHAYSLQMKHFGGSLMERSHLRAAVTPLPEARYLVIMSLETGESAPEATRYTPNQSLFHGAGRVPIVTHHSNAKKPSSALNKAPKGRLMIERRPIDLRASYMF</sequence>
<dbReference type="Proteomes" id="UP000184268">
    <property type="component" value="Unassembled WGS sequence"/>
</dbReference>
<gene>
    <name evidence="1" type="ORF">SAMN02745129_0185</name>
</gene>
<keyword evidence="2" id="KW-1185">Reference proteome</keyword>